<dbReference type="EMBL" id="FMIL01000209">
    <property type="protein sequence ID" value="SCL87058.1"/>
    <property type="molecule type" value="Genomic_DNA"/>
</dbReference>
<sequence>MAYAVCGAINVIEKLITVKEEDSRVYFYPNHLLKAYCNVKERGTGVCFSYAEIVSSAVLFLLKLLEIDYHYEDDLKNAKLAEYAILWLSYKLNKYSQKGITKLNDFYTQHIEKNKYYNVEITKSSDKKTYKDIIDRKHDLMNISCGAINVIEKLITVKEEDSRVYFYPNHLLKAYCNVKERGTGVCFSYAEIVSSAVLFLLKLLEIDYHYEDDLKNAKLAEYAILWLSYKLNKYSQKGITKLNDFYTQHIEKNKYYNVEITKSSDKKTYKD</sequence>
<evidence type="ECO:0000313" key="1">
    <source>
        <dbReference type="EMBL" id="SCL87058.1"/>
    </source>
</evidence>
<accession>A0A1C6WHE1</accession>
<name>A0A1C6WHE1_PLACU</name>
<reference evidence="1" key="1">
    <citation type="submission" date="2016-08" db="EMBL/GenBank/DDBJ databases">
        <authorList>
            <consortium name="Pathogen Informatics"/>
        </authorList>
    </citation>
    <scope>NUCLEOTIDE SEQUENCE</scope>
    <source>
        <strain evidence="1">AJ</strain>
    </source>
</reference>
<gene>
    <name evidence="1" type="ORF">PCHAJ_000506800</name>
</gene>
<proteinExistence type="predicted"/>
<dbReference type="InterPro" id="IPR006477">
    <property type="entry name" value="Yir_bir_cir"/>
</dbReference>
<organism evidence="1">
    <name type="scientific">Plasmodium chabaudi chabaudi</name>
    <dbReference type="NCBI Taxonomy" id="31271"/>
    <lineage>
        <taxon>Eukaryota</taxon>
        <taxon>Sar</taxon>
        <taxon>Alveolata</taxon>
        <taxon>Apicomplexa</taxon>
        <taxon>Aconoidasida</taxon>
        <taxon>Haemosporida</taxon>
        <taxon>Plasmodiidae</taxon>
        <taxon>Plasmodium</taxon>
        <taxon>Plasmodium (Vinckeia)</taxon>
    </lineage>
</organism>
<dbReference type="NCBIfam" id="TIGR01590">
    <property type="entry name" value="yir-bir-cir_Pla"/>
    <property type="match status" value="1"/>
</dbReference>
<dbReference type="Pfam" id="PF06022">
    <property type="entry name" value="Cir_Bir_Yir"/>
    <property type="match status" value="1"/>
</dbReference>
<dbReference type="Proteomes" id="UP000507163">
    <property type="component" value="Unassembled WGS sequence"/>
</dbReference>
<dbReference type="AlphaFoldDB" id="A0A1C6WHE1"/>
<feature type="non-terminal residue" evidence="1">
    <location>
        <position position="271"/>
    </location>
</feature>
<protein>
    <submittedName>
        <fullName evidence="1">Plasmodium variant antigen protein Cir/Yir/Bir, putative</fullName>
    </submittedName>
</protein>